<keyword evidence="3" id="KW-1185">Reference proteome</keyword>
<dbReference type="AlphaFoldDB" id="A0AAQ3X5S6"/>
<dbReference type="PANTHER" id="PTHR33170">
    <property type="entry name" value="DUF4283 DOMAIN-CONTAINING PROTEIN-RELATED"/>
    <property type="match status" value="1"/>
</dbReference>
<evidence type="ECO:0000313" key="3">
    <source>
        <dbReference type="Proteomes" id="UP001341281"/>
    </source>
</evidence>
<protein>
    <recommendedName>
        <fullName evidence="4">DUF4283 domain-containing protein</fullName>
    </recommendedName>
</protein>
<dbReference type="Proteomes" id="UP001341281">
    <property type="component" value="Chromosome 07"/>
</dbReference>
<dbReference type="EMBL" id="CP144751">
    <property type="protein sequence ID" value="WVZ86412.1"/>
    <property type="molecule type" value="Genomic_DNA"/>
</dbReference>
<proteinExistence type="predicted"/>
<feature type="compositionally biased region" description="Basic and acidic residues" evidence="1">
    <location>
        <begin position="242"/>
        <end position="263"/>
    </location>
</feature>
<sequence length="631" mass="68103">MLLFVWRLPRLRPMHPCLTADVISGGGEEEVVLARPMEEHRQGATSAAHLKALTKLGRGPKPTVAYCAAAEDGMGFFMIQQARPNQNVTVEWTWSAQGHGDKAYIVPFPCKEELHRMVAIRRLTTKNQEGTLLFEEFEADVQPIRVLDQVWVTVTNVPRILKSYLSLWAVGSCIGATQKVDMVHLRKTGEVRILVAAFDTRAIAKQVDVCVNRSIYRLYFTADAEVTDVPFNPDDDDLLDDDSNRDMDGNGDHHMDDAMEDNNKTQQSSDTNNHPLGQQFQGAVPPPTIHHTSMDTHPATEKVTDLTIQVENHIFSPSFSVTGEQAVEVLVAAEGKIGAVADSSTSPAVVVDSPLPDVPMQAEMEDITVTLKDSVANVANLATSPLPAAIISAEVAAVADPQKDIVVDKDGAALVPAGVTSPLPAAIISAEVAVVADPQKDVVEEVGEAVVPAAVSNHPTQGLDGGSTARSFGSDGVTTAGKFSVRTEDIGALQQPVVHNSVQHELHAAVPPMHGAVQVQHEMHAAVPSMHGPVQVHQVEEGLVPPWVPKTTSDQEPNQRSKVSCTAVKPTVRRSARNKATADDHTLEKTARMATKKNLESTGYFQGNLQREEQAKTALSLMSRNIENIAI</sequence>
<evidence type="ECO:0000256" key="1">
    <source>
        <dbReference type="SAM" id="MobiDB-lite"/>
    </source>
</evidence>
<dbReference type="PANTHER" id="PTHR33170:SF50">
    <property type="entry name" value="DUF4283 DOMAIN-CONTAINING PROTEIN"/>
    <property type="match status" value="1"/>
</dbReference>
<evidence type="ECO:0008006" key="4">
    <source>
        <dbReference type="Google" id="ProtNLM"/>
    </source>
</evidence>
<reference evidence="2 3" key="1">
    <citation type="submission" date="2024-02" db="EMBL/GenBank/DDBJ databases">
        <title>High-quality chromosome-scale genome assembly of Pensacola bahiagrass (Paspalum notatum Flugge var. saurae).</title>
        <authorList>
            <person name="Vega J.M."/>
            <person name="Podio M."/>
            <person name="Orjuela J."/>
            <person name="Siena L.A."/>
            <person name="Pessino S.C."/>
            <person name="Combes M.C."/>
            <person name="Mariac C."/>
            <person name="Albertini E."/>
            <person name="Pupilli F."/>
            <person name="Ortiz J.P.A."/>
            <person name="Leblanc O."/>
        </authorList>
    </citation>
    <scope>NUCLEOTIDE SEQUENCE [LARGE SCALE GENOMIC DNA]</scope>
    <source>
        <strain evidence="2">R1</strain>
        <tissue evidence="2">Leaf</tissue>
    </source>
</reference>
<feature type="non-terminal residue" evidence="2">
    <location>
        <position position="631"/>
    </location>
</feature>
<name>A0AAQ3X5S6_PASNO</name>
<accession>A0AAQ3X5S6</accession>
<evidence type="ECO:0000313" key="2">
    <source>
        <dbReference type="EMBL" id="WVZ86412.1"/>
    </source>
</evidence>
<feature type="region of interest" description="Disordered" evidence="1">
    <location>
        <begin position="231"/>
        <end position="298"/>
    </location>
</feature>
<organism evidence="2 3">
    <name type="scientific">Paspalum notatum var. saurae</name>
    <dbReference type="NCBI Taxonomy" id="547442"/>
    <lineage>
        <taxon>Eukaryota</taxon>
        <taxon>Viridiplantae</taxon>
        <taxon>Streptophyta</taxon>
        <taxon>Embryophyta</taxon>
        <taxon>Tracheophyta</taxon>
        <taxon>Spermatophyta</taxon>
        <taxon>Magnoliopsida</taxon>
        <taxon>Liliopsida</taxon>
        <taxon>Poales</taxon>
        <taxon>Poaceae</taxon>
        <taxon>PACMAD clade</taxon>
        <taxon>Panicoideae</taxon>
        <taxon>Andropogonodae</taxon>
        <taxon>Paspaleae</taxon>
        <taxon>Paspalinae</taxon>
        <taxon>Paspalum</taxon>
    </lineage>
</organism>
<gene>
    <name evidence="2" type="ORF">U9M48_033197</name>
</gene>
<feature type="compositionally biased region" description="Polar residues" evidence="1">
    <location>
        <begin position="264"/>
        <end position="281"/>
    </location>
</feature>